<comment type="subcellular location">
    <subcellularLocation>
        <location evidence="2">Secreted</location>
    </subcellularLocation>
</comment>
<name>A0A2G9SLZ9_AQUCT</name>
<dbReference type="OrthoDB" id="76388at2759"/>
<keyword evidence="7" id="KW-0732">Signal</keyword>
<keyword evidence="9" id="KW-0146">Chitin degradation</keyword>
<dbReference type="Proteomes" id="UP000228934">
    <property type="component" value="Unassembled WGS sequence"/>
</dbReference>
<dbReference type="Gene3D" id="2.170.140.10">
    <property type="entry name" value="Chitin binding domain"/>
    <property type="match status" value="1"/>
</dbReference>
<dbReference type="FunFam" id="2.170.140.10:FF:000001">
    <property type="entry name" value="Acidic mammalian chitinase"/>
    <property type="match status" value="1"/>
</dbReference>
<evidence type="ECO:0000256" key="1">
    <source>
        <dbReference type="ARBA" id="ARBA00000822"/>
    </source>
</evidence>
<dbReference type="PROSITE" id="PS01095">
    <property type="entry name" value="GH18_1"/>
    <property type="match status" value="1"/>
</dbReference>
<dbReference type="SUPFAM" id="SSF57625">
    <property type="entry name" value="Invertebrate chitin-binding proteins"/>
    <property type="match status" value="1"/>
</dbReference>
<dbReference type="InterPro" id="IPR017853">
    <property type="entry name" value="GH"/>
</dbReference>
<keyword evidence="5" id="KW-0964">Secreted</keyword>
<dbReference type="EMBL" id="KV922746">
    <property type="protein sequence ID" value="PIO41124.1"/>
    <property type="molecule type" value="Genomic_DNA"/>
</dbReference>
<feature type="compositionally biased region" description="Pro residues" evidence="14">
    <location>
        <begin position="294"/>
        <end position="303"/>
    </location>
</feature>
<keyword evidence="18" id="KW-1185">Reference proteome</keyword>
<dbReference type="FunFam" id="3.20.20.80:FF:000081">
    <property type="entry name" value="Chitinase 1"/>
    <property type="match status" value="1"/>
</dbReference>
<dbReference type="PANTHER" id="PTHR11177:SF248">
    <property type="entry name" value="CHITOTRIOSIDASE-1"/>
    <property type="match status" value="1"/>
</dbReference>
<evidence type="ECO:0000259" key="15">
    <source>
        <dbReference type="PROSITE" id="PS50940"/>
    </source>
</evidence>
<evidence type="ECO:0000256" key="8">
    <source>
        <dbReference type="ARBA" id="ARBA00022801"/>
    </source>
</evidence>
<keyword evidence="13" id="KW-0624">Polysaccharide degradation</keyword>
<proteinExistence type="inferred from homology"/>
<dbReference type="PROSITE" id="PS51910">
    <property type="entry name" value="GH18_2"/>
    <property type="match status" value="1"/>
</dbReference>
<dbReference type="InterPro" id="IPR002557">
    <property type="entry name" value="Chitin-bd_dom"/>
</dbReference>
<evidence type="ECO:0000256" key="7">
    <source>
        <dbReference type="ARBA" id="ARBA00022729"/>
    </source>
</evidence>
<feature type="compositionally biased region" description="Low complexity" evidence="14">
    <location>
        <begin position="304"/>
        <end position="326"/>
    </location>
</feature>
<dbReference type="GO" id="GO:0008061">
    <property type="term" value="F:chitin binding"/>
    <property type="evidence" value="ECO:0007669"/>
    <property type="project" value="UniProtKB-KW"/>
</dbReference>
<feature type="region of interest" description="Disordered" evidence="14">
    <location>
        <begin position="290"/>
        <end position="330"/>
    </location>
</feature>
<dbReference type="InterPro" id="IPR050314">
    <property type="entry name" value="Glycosyl_Hydrlase_18"/>
</dbReference>
<feature type="domain" description="GH18" evidence="16">
    <location>
        <begin position="1"/>
        <end position="292"/>
    </location>
</feature>
<keyword evidence="10" id="KW-1015">Disulfide bond</keyword>
<dbReference type="InterPro" id="IPR011583">
    <property type="entry name" value="Chitinase_II/V-like_cat"/>
</dbReference>
<evidence type="ECO:0000256" key="6">
    <source>
        <dbReference type="ARBA" id="ARBA00022669"/>
    </source>
</evidence>
<dbReference type="FunFam" id="3.10.50.10:FF:000001">
    <property type="entry name" value="Chitinase 3-like 1"/>
    <property type="match status" value="1"/>
</dbReference>
<dbReference type="InterPro" id="IPR001223">
    <property type="entry name" value="Glyco_hydro18_cat"/>
</dbReference>
<accession>A0A2G9SLZ9</accession>
<dbReference type="AlphaFoldDB" id="A0A2G9SLZ9"/>
<evidence type="ECO:0000256" key="2">
    <source>
        <dbReference type="ARBA" id="ARBA00004613"/>
    </source>
</evidence>
<evidence type="ECO:0000313" key="17">
    <source>
        <dbReference type="EMBL" id="PIO41124.1"/>
    </source>
</evidence>
<sequence length="385" mass="42814">MASSATNRQIFIESVIDHLRKFGFDGLDLDWEYPGSEERGSPPEDKQRFTVLIENIFNVFPFLKELLAAFEKEGEETKRPRLLITAAVSAGRGTIDNAYEISKIGMLLDFISVMTYDFHGDWDRQTGHNSPLHKGQADYGDNEYFNCEYAMNYWKKKGAPAEKLIMGFPTYGRSFTLSGSNTNVGAPIAGAGSPGPYTEEAGYWAYFEICTFLSGATVVWMDDQKVPYAYKGNQWVGYDTVDSYAYKVEFVKQGGFGGGMVWAIDLDDYLGTFCNQGKYPLISKLKEALTGTDPPIPPTPPTSSPGEDTTTHTTTTTTTTTTQATTHDSSVDPNFCSSLSDGIYVNPLDHNKFYMCHQHYTYPMNCGSGLVFDENCKCCAWPLSQ</sequence>
<keyword evidence="6" id="KW-0147">Chitin-binding</keyword>
<dbReference type="Gene3D" id="3.20.20.80">
    <property type="entry name" value="Glycosidases"/>
    <property type="match status" value="1"/>
</dbReference>
<dbReference type="InterPro" id="IPR029070">
    <property type="entry name" value="Chitinase_insertion_sf"/>
</dbReference>
<dbReference type="Pfam" id="PF00704">
    <property type="entry name" value="Glyco_hydro_18"/>
    <property type="match status" value="1"/>
</dbReference>
<evidence type="ECO:0000313" key="18">
    <source>
        <dbReference type="Proteomes" id="UP000228934"/>
    </source>
</evidence>
<evidence type="ECO:0000259" key="16">
    <source>
        <dbReference type="PROSITE" id="PS51910"/>
    </source>
</evidence>
<dbReference type="GO" id="GO:0008843">
    <property type="term" value="F:endochitinase activity"/>
    <property type="evidence" value="ECO:0007669"/>
    <property type="project" value="UniProtKB-EC"/>
</dbReference>
<dbReference type="EC" id="3.2.1.14" evidence="4"/>
<evidence type="ECO:0000256" key="10">
    <source>
        <dbReference type="ARBA" id="ARBA00023157"/>
    </source>
</evidence>
<keyword evidence="8" id="KW-0378">Hydrolase</keyword>
<comment type="similarity">
    <text evidence="3">Belongs to the glycosyl hydrolase 18 family. Chitinase class II subfamily.</text>
</comment>
<reference evidence="18" key="1">
    <citation type="journal article" date="2017" name="Nat. Commun.">
        <title>The North American bullfrog draft genome provides insight into hormonal regulation of long noncoding RNA.</title>
        <authorList>
            <person name="Hammond S.A."/>
            <person name="Warren R.L."/>
            <person name="Vandervalk B.P."/>
            <person name="Kucuk E."/>
            <person name="Khan H."/>
            <person name="Gibb E.A."/>
            <person name="Pandoh P."/>
            <person name="Kirk H."/>
            <person name="Zhao Y."/>
            <person name="Jones M."/>
            <person name="Mungall A.J."/>
            <person name="Coope R."/>
            <person name="Pleasance S."/>
            <person name="Moore R.A."/>
            <person name="Holt R.A."/>
            <person name="Round J.M."/>
            <person name="Ohora S."/>
            <person name="Walle B.V."/>
            <person name="Veldhoen N."/>
            <person name="Helbing C.C."/>
            <person name="Birol I."/>
        </authorList>
    </citation>
    <scope>NUCLEOTIDE SEQUENCE [LARGE SCALE GENOMIC DNA]</scope>
</reference>
<gene>
    <name evidence="17" type="ORF">AB205_0031510</name>
</gene>
<protein>
    <recommendedName>
        <fullName evidence="4">chitinase</fullName>
        <ecNumber evidence="4">3.2.1.14</ecNumber>
    </recommendedName>
</protein>
<dbReference type="PANTHER" id="PTHR11177">
    <property type="entry name" value="CHITINASE"/>
    <property type="match status" value="1"/>
</dbReference>
<dbReference type="SUPFAM" id="SSF51445">
    <property type="entry name" value="(Trans)glycosidases"/>
    <property type="match status" value="1"/>
</dbReference>
<dbReference type="SMART" id="SM00494">
    <property type="entry name" value="ChtBD2"/>
    <property type="match status" value="1"/>
</dbReference>
<dbReference type="Pfam" id="PF01607">
    <property type="entry name" value="CBM_14"/>
    <property type="match status" value="1"/>
</dbReference>
<dbReference type="GO" id="GO:0000272">
    <property type="term" value="P:polysaccharide catabolic process"/>
    <property type="evidence" value="ECO:0007669"/>
    <property type="project" value="UniProtKB-KW"/>
</dbReference>
<evidence type="ECO:0000256" key="12">
    <source>
        <dbReference type="ARBA" id="ARBA00023295"/>
    </source>
</evidence>
<evidence type="ECO:0000256" key="5">
    <source>
        <dbReference type="ARBA" id="ARBA00022525"/>
    </source>
</evidence>
<dbReference type="SUPFAM" id="SSF54556">
    <property type="entry name" value="Chitinase insertion domain"/>
    <property type="match status" value="1"/>
</dbReference>
<dbReference type="Gene3D" id="3.10.50.10">
    <property type="match status" value="1"/>
</dbReference>
<organism evidence="17 18">
    <name type="scientific">Aquarana catesbeiana</name>
    <name type="common">American bullfrog</name>
    <name type="synonym">Rana catesbeiana</name>
    <dbReference type="NCBI Taxonomy" id="8400"/>
    <lineage>
        <taxon>Eukaryota</taxon>
        <taxon>Metazoa</taxon>
        <taxon>Chordata</taxon>
        <taxon>Craniata</taxon>
        <taxon>Vertebrata</taxon>
        <taxon>Euteleostomi</taxon>
        <taxon>Amphibia</taxon>
        <taxon>Batrachia</taxon>
        <taxon>Anura</taxon>
        <taxon>Neobatrachia</taxon>
        <taxon>Ranoidea</taxon>
        <taxon>Ranidae</taxon>
        <taxon>Aquarana</taxon>
    </lineage>
</organism>
<evidence type="ECO:0000256" key="3">
    <source>
        <dbReference type="ARBA" id="ARBA00009121"/>
    </source>
</evidence>
<dbReference type="PROSITE" id="PS50940">
    <property type="entry name" value="CHIT_BIND_II"/>
    <property type="match status" value="1"/>
</dbReference>
<keyword evidence="12" id="KW-0326">Glycosidase</keyword>
<comment type="catalytic activity">
    <reaction evidence="1">
        <text>Random endo-hydrolysis of N-acetyl-beta-D-glucosaminide (1-&gt;4)-beta-linkages in chitin and chitodextrins.</text>
        <dbReference type="EC" id="3.2.1.14"/>
    </reaction>
</comment>
<feature type="domain" description="Chitin-binding type-2" evidence="15">
    <location>
        <begin position="333"/>
        <end position="385"/>
    </location>
</feature>
<dbReference type="GO" id="GO:0006032">
    <property type="term" value="P:chitin catabolic process"/>
    <property type="evidence" value="ECO:0007669"/>
    <property type="project" value="UniProtKB-KW"/>
</dbReference>
<dbReference type="InterPro" id="IPR001579">
    <property type="entry name" value="Glyco_hydro_18_chit_AS"/>
</dbReference>
<keyword evidence="11" id="KW-0119">Carbohydrate metabolism</keyword>
<evidence type="ECO:0000256" key="11">
    <source>
        <dbReference type="ARBA" id="ARBA00023277"/>
    </source>
</evidence>
<dbReference type="GO" id="GO:0005576">
    <property type="term" value="C:extracellular region"/>
    <property type="evidence" value="ECO:0007669"/>
    <property type="project" value="UniProtKB-SubCell"/>
</dbReference>
<evidence type="ECO:0000256" key="14">
    <source>
        <dbReference type="SAM" id="MobiDB-lite"/>
    </source>
</evidence>
<dbReference type="InterPro" id="IPR036508">
    <property type="entry name" value="Chitin-bd_dom_sf"/>
</dbReference>
<evidence type="ECO:0000256" key="4">
    <source>
        <dbReference type="ARBA" id="ARBA00012729"/>
    </source>
</evidence>
<evidence type="ECO:0000256" key="13">
    <source>
        <dbReference type="ARBA" id="ARBA00023326"/>
    </source>
</evidence>
<evidence type="ECO:0000256" key="9">
    <source>
        <dbReference type="ARBA" id="ARBA00023024"/>
    </source>
</evidence>
<dbReference type="SMART" id="SM00636">
    <property type="entry name" value="Glyco_18"/>
    <property type="match status" value="1"/>
</dbReference>